<accession>A0ABW6BT43</accession>
<dbReference type="EMBL" id="JBHUOX010000005">
    <property type="protein sequence ID" value="MFD3000431.1"/>
    <property type="molecule type" value="Genomic_DNA"/>
</dbReference>
<protein>
    <submittedName>
        <fullName evidence="1">PglZ domain-containing protein</fullName>
    </submittedName>
</protein>
<reference evidence="2" key="1">
    <citation type="journal article" date="2019" name="Int. J. Syst. Evol. Microbiol.">
        <title>The Global Catalogue of Microorganisms (GCM) 10K type strain sequencing project: providing services to taxonomists for standard genome sequencing and annotation.</title>
        <authorList>
            <consortium name="The Broad Institute Genomics Platform"/>
            <consortium name="The Broad Institute Genome Sequencing Center for Infectious Disease"/>
            <person name="Wu L."/>
            <person name="Ma J."/>
        </authorList>
    </citation>
    <scope>NUCLEOTIDE SEQUENCE [LARGE SCALE GENOMIC DNA]</scope>
    <source>
        <strain evidence="2">KCTC 23984</strain>
    </source>
</reference>
<evidence type="ECO:0000313" key="2">
    <source>
        <dbReference type="Proteomes" id="UP001597641"/>
    </source>
</evidence>
<evidence type="ECO:0000313" key="1">
    <source>
        <dbReference type="EMBL" id="MFD3000431.1"/>
    </source>
</evidence>
<dbReference type="Pfam" id="PF08665">
    <property type="entry name" value="PglZ"/>
    <property type="match status" value="1"/>
</dbReference>
<gene>
    <name evidence="1" type="ORF">ACFS7Z_08680</name>
</gene>
<comment type="caution">
    <text evidence="1">The sequence shown here is derived from an EMBL/GenBank/DDBJ whole genome shotgun (WGS) entry which is preliminary data.</text>
</comment>
<sequence>MIREYIISHIKSKLVDHPSLVIYDSEQRYQELLTGLANDHIKIFDTSDSVLSVREDALDFYTNTIPSGKDKKMVLYVPFPAPQSKQDKILDPFYIFSFGGVVFPYDAGDKYESLCKACFKDKEQQINQLFQEEIPDFDTIDALGGGYTWAKLQTLTGGKSEKEILVELLAPGPTRLEALKKDKTWLKEYKELSKQIGLTTKEKSFDAVNDELWRFILFSEFVFDLPIPLPTNLASISIAKNSSKNLILDICQTIRNNKVCEDLYIEKADQIAEQLSLPELFKNENNLGDIITFSFEDNTYYYHLVDLIKEGKGEEASKIIAKSKNNIWYHHDEERRRYWKLAEVGLQLIQLTNDKAPTASSLHILIDNYTTVGYKVDQLQRKFEKLVVEVIQSNTAVSTLVELVRKQYRKFTEKLQKNYQLLFKDEHWPVDGVVHNNQVFNKFIQPLLNSNTKIAYILVDALRFELAKELEGLIEKHFSVELYASCAFLPTVTKYGMAALLPNAEKELHLDEHKGTLEAFMGTKPLLTLANRKEYLKEKLGDRCDIISLDNLISSLKVKAIDLLVITTNEIDAAGENLASNALVMMHQAIQNLVKGIFLLKQSGFNKIVIATDHGFVLHPSFLAGDNVSKPKGEWLMAKSRSLAGKGAASDYTLSFLPEQIGTKSTVEFFSFLRDFAVFEKNTTYFHEGVSLQENVVPVMVLTNQKARKQKKVEVNVTYKGKSGGFITTRRPLIEISSFIEGELGLEPVVIRVEALANGQIVGVAASDEKVNETTNLVEIMPGQACKIPIDMQPEFEGEFEIKLTDPVTSLTLASITLETDYIS</sequence>
<dbReference type="Proteomes" id="UP001597641">
    <property type="component" value="Unassembled WGS sequence"/>
</dbReference>
<organism evidence="1 2">
    <name type="scientific">Pontibacter toksunensis</name>
    <dbReference type="NCBI Taxonomy" id="1332631"/>
    <lineage>
        <taxon>Bacteria</taxon>
        <taxon>Pseudomonadati</taxon>
        <taxon>Bacteroidota</taxon>
        <taxon>Cytophagia</taxon>
        <taxon>Cytophagales</taxon>
        <taxon>Hymenobacteraceae</taxon>
        <taxon>Pontibacter</taxon>
    </lineage>
</organism>
<keyword evidence="2" id="KW-1185">Reference proteome</keyword>
<name>A0ABW6BT43_9BACT</name>
<proteinExistence type="predicted"/>
<dbReference type="RefSeq" id="WP_377483435.1">
    <property type="nucleotide sequence ID" value="NZ_JBHUOX010000005.1"/>
</dbReference>